<dbReference type="InterPro" id="IPR017927">
    <property type="entry name" value="FAD-bd_FR_type"/>
</dbReference>
<keyword evidence="6 10" id="KW-0521">NADP</keyword>
<feature type="domain" description="FAD-binding FR-type" evidence="13">
    <location>
        <begin position="275"/>
        <end position="529"/>
    </location>
</feature>
<keyword evidence="7 10" id="KW-1133">Transmembrane helix</keyword>
<dbReference type="GO" id="GO:0005829">
    <property type="term" value="C:cytosol"/>
    <property type="evidence" value="ECO:0007669"/>
    <property type="project" value="TreeGrafter"/>
</dbReference>
<feature type="binding site" evidence="10">
    <location>
        <begin position="629"/>
        <end position="630"/>
    </location>
    <ligand>
        <name>NADP(+)</name>
        <dbReference type="ChEBI" id="CHEBI:58349"/>
    </ligand>
</feature>
<feature type="binding site" evidence="10">
    <location>
        <position position="543"/>
    </location>
    <ligand>
        <name>NADP(+)</name>
        <dbReference type="ChEBI" id="CHEBI:58349"/>
    </ligand>
</feature>
<proteinExistence type="inferred from homology"/>
<accession>A0AAV4GTP0</accession>
<dbReference type="InterPro" id="IPR008254">
    <property type="entry name" value="Flavodoxin/NO_synth"/>
</dbReference>
<reference evidence="14 15" key="1">
    <citation type="journal article" date="2021" name="Elife">
        <title>Chloroplast acquisition without the gene transfer in kleptoplastic sea slugs, Plakobranchus ocellatus.</title>
        <authorList>
            <person name="Maeda T."/>
            <person name="Takahashi S."/>
            <person name="Yoshida T."/>
            <person name="Shimamura S."/>
            <person name="Takaki Y."/>
            <person name="Nagai Y."/>
            <person name="Toyoda A."/>
            <person name="Suzuki Y."/>
            <person name="Arimoto A."/>
            <person name="Ishii H."/>
            <person name="Satoh N."/>
            <person name="Nishiyama T."/>
            <person name="Hasebe M."/>
            <person name="Maruyama T."/>
            <person name="Minagawa J."/>
            <person name="Obokata J."/>
            <person name="Shigenobu S."/>
        </authorList>
    </citation>
    <scope>NUCLEOTIDE SEQUENCE [LARGE SCALE GENOMIC DNA]</scope>
</reference>
<name>A0AAV4GTP0_9GAST</name>
<evidence type="ECO:0000256" key="4">
    <source>
        <dbReference type="ARBA" id="ARBA00022824"/>
    </source>
</evidence>
<dbReference type="InterPro" id="IPR017938">
    <property type="entry name" value="Riboflavin_synthase-like_b-brl"/>
</dbReference>
<dbReference type="AlphaFoldDB" id="A0AAV4GTP0"/>
<dbReference type="PANTHER" id="PTHR19384">
    <property type="entry name" value="NITRIC OXIDE SYNTHASE-RELATED"/>
    <property type="match status" value="1"/>
</dbReference>
<keyword evidence="3 10" id="KW-0812">Transmembrane</keyword>
<gene>
    <name evidence="14" type="ORF">ElyMa_006100900</name>
</gene>
<dbReference type="PIRSF" id="PIRSF000208">
    <property type="entry name" value="P450R"/>
    <property type="match status" value="1"/>
</dbReference>
<dbReference type="GO" id="GO:0003958">
    <property type="term" value="F:NADPH-hemoprotein reductase activity"/>
    <property type="evidence" value="ECO:0007669"/>
    <property type="project" value="UniProtKB-UniRule"/>
</dbReference>
<comment type="cofactor">
    <cofactor evidence="10">
        <name>FMN</name>
        <dbReference type="ChEBI" id="CHEBI:58210"/>
    </cofactor>
    <text evidence="10">Binds 1 FMN per monomer.</text>
</comment>
<dbReference type="InterPro" id="IPR023173">
    <property type="entry name" value="NADPH_Cyt_P450_Rdtase_alpha"/>
</dbReference>
<feature type="transmembrane region" description="Helical" evidence="10">
    <location>
        <begin position="12"/>
        <end position="34"/>
    </location>
</feature>
<comment type="cofactor">
    <cofactor evidence="10">
        <name>FAD</name>
        <dbReference type="ChEBI" id="CHEBI:57692"/>
    </cofactor>
    <text evidence="10">Binds 1 FAD per monomer.</text>
</comment>
<evidence type="ECO:0000256" key="10">
    <source>
        <dbReference type="HAMAP-Rule" id="MF_03212"/>
    </source>
</evidence>
<feature type="binding site" evidence="10">
    <location>
        <position position="474"/>
    </location>
    <ligand>
        <name>FAD</name>
        <dbReference type="ChEBI" id="CHEBI:57692"/>
    </ligand>
</feature>
<dbReference type="HAMAP" id="MF_03212">
    <property type="entry name" value="NCPR"/>
    <property type="match status" value="1"/>
</dbReference>
<keyword evidence="15" id="KW-1185">Reference proteome</keyword>
<dbReference type="EMBL" id="BMAT01012231">
    <property type="protein sequence ID" value="GFR88471.1"/>
    <property type="molecule type" value="Genomic_DNA"/>
</dbReference>
<dbReference type="GO" id="GO:0010181">
    <property type="term" value="F:FMN binding"/>
    <property type="evidence" value="ECO:0007669"/>
    <property type="project" value="UniProtKB-UniRule"/>
</dbReference>
<comment type="caution">
    <text evidence="14">The sequence shown here is derived from an EMBL/GenBank/DDBJ whole genome shotgun (WGS) entry which is preliminary data.</text>
</comment>
<feature type="binding site" evidence="10">
    <location>
        <begin position="635"/>
        <end position="639"/>
    </location>
    <ligand>
        <name>NADP(+)</name>
        <dbReference type="ChEBI" id="CHEBI:58349"/>
    </ligand>
</feature>
<feature type="binding site" evidence="10">
    <location>
        <position position="671"/>
    </location>
    <ligand>
        <name>NADP(+)</name>
        <dbReference type="ChEBI" id="CHEBI:58349"/>
    </ligand>
</feature>
<dbReference type="Gene3D" id="3.40.50.80">
    <property type="entry name" value="Nucleotide-binding domain of ferredoxin-NADP reductase (FNR) module"/>
    <property type="match status" value="2"/>
</dbReference>
<dbReference type="PROSITE" id="PS51384">
    <property type="entry name" value="FAD_FR"/>
    <property type="match status" value="1"/>
</dbReference>
<feature type="binding site" evidence="10">
    <location>
        <begin position="168"/>
        <end position="177"/>
    </location>
    <ligand>
        <name>FMN</name>
        <dbReference type="ChEBI" id="CHEBI:58210"/>
    </ligand>
</feature>
<comment type="similarity">
    <text evidence="10 11">In the C-terminal section; belongs to the flavoprotein pyridine nucleotide cytochrome reductase family.</text>
</comment>
<comment type="similarity">
    <text evidence="10">In the N-terminal section; belongs to the flavodoxin family.</text>
</comment>
<dbReference type="InterPro" id="IPR029039">
    <property type="entry name" value="Flavoprotein-like_sf"/>
</dbReference>
<keyword evidence="8 10" id="KW-0560">Oxidoreductase</keyword>
<dbReference type="PROSITE" id="PS50902">
    <property type="entry name" value="FLAVODOXIN_LIKE"/>
    <property type="match status" value="1"/>
</dbReference>
<dbReference type="PRINTS" id="PR00369">
    <property type="entry name" value="FLAVODOXIN"/>
</dbReference>
<dbReference type="SUPFAM" id="SSF63380">
    <property type="entry name" value="Riboflavin synthase domain-like"/>
    <property type="match status" value="1"/>
</dbReference>
<evidence type="ECO:0000256" key="3">
    <source>
        <dbReference type="ARBA" id="ARBA00022692"/>
    </source>
</evidence>
<feature type="binding site" evidence="10">
    <location>
        <begin position="468"/>
        <end position="470"/>
    </location>
    <ligand>
        <name>FAD</name>
        <dbReference type="ChEBI" id="CHEBI:57692"/>
    </ligand>
</feature>
<dbReference type="InterPro" id="IPR003097">
    <property type="entry name" value="CysJ-like_FAD-binding"/>
</dbReference>
<feature type="binding site" evidence="10">
    <location>
        <begin position="484"/>
        <end position="487"/>
    </location>
    <ligand>
        <name>FAD</name>
        <dbReference type="ChEBI" id="CHEBI:57692"/>
    </ligand>
</feature>
<evidence type="ECO:0000256" key="6">
    <source>
        <dbReference type="ARBA" id="ARBA00022857"/>
    </source>
</evidence>
<comment type="similarity">
    <text evidence="10">Belongs to the NADPH--cytochrome P450 reductase family.</text>
</comment>
<feature type="binding site" evidence="10">
    <location>
        <begin position="133"/>
        <end position="136"/>
    </location>
    <ligand>
        <name>FMN</name>
        <dbReference type="ChEBI" id="CHEBI:58210"/>
    </ligand>
</feature>
<dbReference type="InterPro" id="IPR001094">
    <property type="entry name" value="Flavdoxin-like"/>
</dbReference>
<dbReference type="InterPro" id="IPR023208">
    <property type="entry name" value="P450R"/>
</dbReference>
<comment type="subcellular location">
    <subcellularLocation>
        <location evidence="10">Endoplasmic reticulum membrane</location>
        <topology evidence="10">Single-pass membrane protein</topology>
        <orientation evidence="10">Cytoplasmic side</orientation>
    </subcellularLocation>
</comment>
<dbReference type="CDD" id="cd06204">
    <property type="entry name" value="CYPOR"/>
    <property type="match status" value="1"/>
</dbReference>
<dbReference type="InterPro" id="IPR001709">
    <property type="entry name" value="Flavoprot_Pyr_Nucl_cyt_Rdtase"/>
</dbReference>
<dbReference type="InterPro" id="IPR039261">
    <property type="entry name" value="FNR_nucleotide-bd"/>
</dbReference>
<protein>
    <recommendedName>
        <fullName evidence="10 11">NADPH--cytochrome P450 reductase</fullName>
        <shortName evidence="10">CPR</shortName>
        <shortName evidence="10">P450R</shortName>
        <ecNumber evidence="10 11">1.6.2.4</ecNumber>
    </recommendedName>
</protein>
<comment type="function">
    <text evidence="10">This enzyme is required for electron transfer from NADP to cytochrome P450 in microsomes. It can also provide electron transfer to heme oxygenase and cytochrome B5.</text>
</comment>
<evidence type="ECO:0000256" key="7">
    <source>
        <dbReference type="ARBA" id="ARBA00022989"/>
    </source>
</evidence>
<feature type="binding site" evidence="10">
    <location>
        <position position="709"/>
    </location>
    <ligand>
        <name>FAD</name>
        <dbReference type="ChEBI" id="CHEBI:57692"/>
    </ligand>
</feature>
<evidence type="ECO:0000259" key="12">
    <source>
        <dbReference type="PROSITE" id="PS50902"/>
    </source>
</evidence>
<evidence type="ECO:0000256" key="9">
    <source>
        <dbReference type="ARBA" id="ARBA00023136"/>
    </source>
</evidence>
<dbReference type="PRINTS" id="PR00371">
    <property type="entry name" value="FPNCR"/>
</dbReference>
<dbReference type="InterPro" id="IPR001433">
    <property type="entry name" value="OxRdtase_FAD/NAD-bd"/>
</dbReference>
<keyword evidence="5 10" id="KW-0274">FAD</keyword>
<evidence type="ECO:0000313" key="14">
    <source>
        <dbReference type="EMBL" id="GFR88471.1"/>
    </source>
</evidence>
<dbReference type="GO" id="GO:0005789">
    <property type="term" value="C:endoplasmic reticulum membrane"/>
    <property type="evidence" value="ECO:0007669"/>
    <property type="project" value="UniProtKB-SubCell"/>
</dbReference>
<dbReference type="Pfam" id="PF00175">
    <property type="entry name" value="NAD_binding_1"/>
    <property type="match status" value="2"/>
</dbReference>
<comment type="caution">
    <text evidence="10">Lacks conserved residue(s) required for the propagation of feature annotation.</text>
</comment>
<evidence type="ECO:0000256" key="11">
    <source>
        <dbReference type="PIRNR" id="PIRNR000208"/>
    </source>
</evidence>
<evidence type="ECO:0000259" key="13">
    <source>
        <dbReference type="PROSITE" id="PS51384"/>
    </source>
</evidence>
<feature type="binding site" evidence="10">
    <location>
        <position position="203"/>
    </location>
    <ligand>
        <name>FMN</name>
        <dbReference type="ChEBI" id="CHEBI:58210"/>
    </ligand>
</feature>
<dbReference type="Gene3D" id="2.40.30.10">
    <property type="entry name" value="Translation factors"/>
    <property type="match status" value="1"/>
</dbReference>
<feature type="domain" description="Flavodoxin-like" evidence="12">
    <location>
        <begin position="75"/>
        <end position="219"/>
    </location>
</feature>
<evidence type="ECO:0000256" key="5">
    <source>
        <dbReference type="ARBA" id="ARBA00022827"/>
    </source>
</evidence>
<evidence type="ECO:0000256" key="8">
    <source>
        <dbReference type="ARBA" id="ARBA00023002"/>
    </source>
</evidence>
<comment type="catalytic activity">
    <reaction evidence="10 11">
        <text>2 oxidized [cytochrome P450] + NADPH = 2 reduced [cytochrome P450] + NADP(+) + H(+)</text>
        <dbReference type="Rhea" id="RHEA:24040"/>
        <dbReference type="Rhea" id="RHEA-COMP:14627"/>
        <dbReference type="Rhea" id="RHEA-COMP:14628"/>
        <dbReference type="ChEBI" id="CHEBI:15378"/>
        <dbReference type="ChEBI" id="CHEBI:55376"/>
        <dbReference type="ChEBI" id="CHEBI:57783"/>
        <dbReference type="ChEBI" id="CHEBI:58349"/>
        <dbReference type="ChEBI" id="CHEBI:60344"/>
        <dbReference type="EC" id="1.6.2.4"/>
    </reaction>
</comment>
<dbReference type="Proteomes" id="UP000762676">
    <property type="component" value="Unassembled WGS sequence"/>
</dbReference>
<keyword evidence="9 10" id="KW-0472">Membrane</keyword>
<feature type="binding site" evidence="10">
    <location>
        <position position="294"/>
    </location>
    <ligand>
        <name>NADP(+)</name>
        <dbReference type="ChEBI" id="CHEBI:58349"/>
    </ligand>
</feature>
<evidence type="ECO:0000313" key="15">
    <source>
        <dbReference type="Proteomes" id="UP000762676"/>
    </source>
</evidence>
<evidence type="ECO:0000256" key="2">
    <source>
        <dbReference type="ARBA" id="ARBA00022643"/>
    </source>
</evidence>
<dbReference type="Gene3D" id="1.20.990.10">
    <property type="entry name" value="NADPH-cytochrome p450 Reductase, Chain A, domain 3"/>
    <property type="match status" value="1"/>
</dbReference>
<organism evidence="14 15">
    <name type="scientific">Elysia marginata</name>
    <dbReference type="NCBI Taxonomy" id="1093978"/>
    <lineage>
        <taxon>Eukaryota</taxon>
        <taxon>Metazoa</taxon>
        <taxon>Spiralia</taxon>
        <taxon>Lophotrochozoa</taxon>
        <taxon>Mollusca</taxon>
        <taxon>Gastropoda</taxon>
        <taxon>Heterobranchia</taxon>
        <taxon>Euthyneura</taxon>
        <taxon>Panpulmonata</taxon>
        <taxon>Sacoglossa</taxon>
        <taxon>Placobranchoidea</taxon>
        <taxon>Plakobranchidae</taxon>
        <taxon>Elysia</taxon>
    </lineage>
</organism>
<dbReference type="SUPFAM" id="SSF52218">
    <property type="entry name" value="Flavoproteins"/>
    <property type="match status" value="1"/>
</dbReference>
<dbReference type="GO" id="GO:0050661">
    <property type="term" value="F:NADP binding"/>
    <property type="evidence" value="ECO:0007669"/>
    <property type="project" value="UniProtKB-UniRule"/>
</dbReference>
<dbReference type="Pfam" id="PF00667">
    <property type="entry name" value="FAD_binding_1"/>
    <property type="match status" value="1"/>
</dbReference>
<keyword evidence="1 10" id="KW-0285">Flavoprotein</keyword>
<dbReference type="GO" id="GO:0009725">
    <property type="term" value="P:response to hormone"/>
    <property type="evidence" value="ECO:0007669"/>
    <property type="project" value="TreeGrafter"/>
</dbReference>
<feature type="binding site" evidence="10">
    <location>
        <begin position="450"/>
        <end position="453"/>
    </location>
    <ligand>
        <name>FAD</name>
        <dbReference type="ChEBI" id="CHEBI:57692"/>
    </ligand>
</feature>
<dbReference type="EC" id="1.6.2.4" evidence="10 11"/>
<keyword evidence="4 10" id="KW-0256">Endoplasmic reticulum</keyword>
<dbReference type="Gene3D" id="3.40.50.360">
    <property type="match status" value="1"/>
</dbReference>
<feature type="binding site" evidence="10">
    <location>
        <begin position="81"/>
        <end position="86"/>
    </location>
    <ligand>
        <name>FMN</name>
        <dbReference type="ChEBI" id="CHEBI:58210"/>
    </ligand>
</feature>
<dbReference type="Pfam" id="PF00258">
    <property type="entry name" value="Flavodoxin_1"/>
    <property type="match status" value="1"/>
</dbReference>
<sequence length="710" mass="80126">MSSSPSPEAGGSLVSTTDLFILSLAGGFAVYWFLFRGKKQEAPNFKKLTVAPVLERSESMDQSFIQKMRNTKRNVVVFYGSQTGTAEEFATRLAKDASRYGMKGMVADPEECEMDKLTELKDIENSLAIFCMATYGEGDPTDNAQEFFEFLTNGEEDLNGLKFAVFGLGNKTYEHYNSMGIFVDKRLEELGGERVFELGLGDDDANIEEDFVTWREKFWPAVCLHFGVEATGENVNTRQYALTPVAEDLPKEKIFTGEVARVGSFNRQKPPYDVKNPYLAPIKVNRELHNGGDRSCMHIELDISESKLRYETGDHVAIYPINNPDTVEKIGQRLGVDLDEVFSLTNVDEDASKKHPFPCPCSYRTALTHYVDLTNPLRTHVLGELSEYTDKAEDKEFLQKMTHATEEGKKLYQDWVFKAHRNILAVLEDLPSLKPPLDHIVELLPRLQPRFYSISSSPKVHPKSIHVTAVLVDYITSTNRQMKGVCTSWLANKKPPAVNGTSDQDGGDGLKDLLPRVPIYVRKSQFRLPFRPSTPVVMIGPGTGVAPFRGFIQERAYLKNEGRMVGETTLYFGCRNKAVDFIYSDELSRMVGETTLYFGCRNKAVDFIYSDELSEFEKSGVLTLHTAFSRDQEKKVYVQHLMDQNQEQIWNLLNDNGHIYICGDAKNMAKEVHAVLVKILTSKGNMSEVAAEDYIKRLQSKGRYSADVWS</sequence>
<evidence type="ECO:0000256" key="1">
    <source>
        <dbReference type="ARBA" id="ARBA00022630"/>
    </source>
</evidence>
<dbReference type="FunFam" id="1.20.990.10:FF:000001">
    <property type="entry name" value="NADPH--cytochrome P450 reductase"/>
    <property type="match status" value="1"/>
</dbReference>
<dbReference type="FunFam" id="3.40.50.360:FF:000009">
    <property type="entry name" value="NADPH--cytochrome P450 reductase"/>
    <property type="match status" value="1"/>
</dbReference>
<dbReference type="GO" id="GO:0050660">
    <property type="term" value="F:flavin adenine dinucleotide binding"/>
    <property type="evidence" value="ECO:0007669"/>
    <property type="project" value="UniProtKB-UniRule"/>
</dbReference>
<dbReference type="PANTHER" id="PTHR19384:SF17">
    <property type="entry name" value="NADPH--CYTOCHROME P450 REDUCTASE"/>
    <property type="match status" value="1"/>
</dbReference>
<dbReference type="SUPFAM" id="SSF52343">
    <property type="entry name" value="Ferredoxin reductase-like, C-terminal NADP-linked domain"/>
    <property type="match status" value="2"/>
</dbReference>
<keyword evidence="2 10" id="KW-0288">FMN</keyword>